<gene>
    <name evidence="1" type="ORF">RF11_02059</name>
</gene>
<dbReference type="AlphaFoldDB" id="A0A0C2MPZ3"/>
<comment type="caution">
    <text evidence="1">The sequence shown here is derived from an EMBL/GenBank/DDBJ whole genome shotgun (WGS) entry which is preliminary data.</text>
</comment>
<dbReference type="EMBL" id="JWZT01003532">
    <property type="protein sequence ID" value="KII66415.1"/>
    <property type="molecule type" value="Genomic_DNA"/>
</dbReference>
<dbReference type="Proteomes" id="UP000031668">
    <property type="component" value="Unassembled WGS sequence"/>
</dbReference>
<reference evidence="1 2" key="1">
    <citation type="journal article" date="2014" name="Genome Biol. Evol.">
        <title>The genome of the myxosporean Thelohanellus kitauei shows adaptations to nutrient acquisition within its fish host.</title>
        <authorList>
            <person name="Yang Y."/>
            <person name="Xiong J."/>
            <person name="Zhou Z."/>
            <person name="Huo F."/>
            <person name="Miao W."/>
            <person name="Ran C."/>
            <person name="Liu Y."/>
            <person name="Zhang J."/>
            <person name="Feng J."/>
            <person name="Wang M."/>
            <person name="Wang M."/>
            <person name="Wang L."/>
            <person name="Yao B."/>
        </authorList>
    </citation>
    <scope>NUCLEOTIDE SEQUENCE [LARGE SCALE GENOMIC DNA]</scope>
    <source>
        <strain evidence="1">Wuqing</strain>
    </source>
</reference>
<evidence type="ECO:0000313" key="2">
    <source>
        <dbReference type="Proteomes" id="UP000031668"/>
    </source>
</evidence>
<accession>A0A0C2MPZ3</accession>
<keyword evidence="2" id="KW-1185">Reference proteome</keyword>
<proteinExistence type="predicted"/>
<evidence type="ECO:0000313" key="1">
    <source>
        <dbReference type="EMBL" id="KII66415.1"/>
    </source>
</evidence>
<name>A0A0C2MPZ3_THEKT</name>
<sequence>MKQKGKLSENSSNESISEQCALMNESDILQDRKISQRRLCKIDIASLSKSEKSKSIDFNQHPLRPMINRSHTVAVRASSPRSTVQHPSSTDITDHELINSVDQSYNPCSKLFNQSGRNFRHSSIVIAGTGSPFDKYYHVYSEMELMMREIEENELSDYHNVLISSLRRHIMSRNRDNFLSWQKERIKQVLVKK</sequence>
<organism evidence="1 2">
    <name type="scientific">Thelohanellus kitauei</name>
    <name type="common">Myxosporean</name>
    <dbReference type="NCBI Taxonomy" id="669202"/>
    <lineage>
        <taxon>Eukaryota</taxon>
        <taxon>Metazoa</taxon>
        <taxon>Cnidaria</taxon>
        <taxon>Myxozoa</taxon>
        <taxon>Myxosporea</taxon>
        <taxon>Bivalvulida</taxon>
        <taxon>Platysporina</taxon>
        <taxon>Myxobolidae</taxon>
        <taxon>Thelohanellus</taxon>
    </lineage>
</organism>
<protein>
    <submittedName>
        <fullName evidence="1">Uncharacterized protein</fullName>
    </submittedName>
</protein>